<organism evidence="4 5">
    <name type="scientific">Candidatus Methanomassiliicoccus intestinalis</name>
    <dbReference type="NCBI Taxonomy" id="1406512"/>
    <lineage>
        <taxon>Archaea</taxon>
        <taxon>Methanobacteriati</taxon>
        <taxon>Thermoplasmatota</taxon>
        <taxon>Thermoplasmata</taxon>
        <taxon>Methanomassiliicoccales</taxon>
        <taxon>Methanomassiliicoccaceae</taxon>
        <taxon>Methanomassiliicoccus</taxon>
    </lineage>
</organism>
<dbReference type="AlphaFoldDB" id="A0A8J8PCV1"/>
<proteinExistence type="predicted"/>
<protein>
    <recommendedName>
        <fullName evidence="3">Nudix hydrolase domain-containing protein</fullName>
    </recommendedName>
</protein>
<dbReference type="PANTHER" id="PTHR43046">
    <property type="entry name" value="GDP-MANNOSE MANNOSYL HYDROLASE"/>
    <property type="match status" value="1"/>
</dbReference>
<reference evidence="4" key="1">
    <citation type="submission" date="2016-03" db="EMBL/GenBank/DDBJ databases">
        <authorList>
            <person name="Borrel G."/>
            <person name="Mccann A."/>
            <person name="O'Toole P.W."/>
        </authorList>
    </citation>
    <scope>NUCLEOTIDE SEQUENCE</scope>
    <source>
        <strain evidence="4">183</strain>
    </source>
</reference>
<dbReference type="SUPFAM" id="SSF55811">
    <property type="entry name" value="Nudix"/>
    <property type="match status" value="1"/>
</dbReference>
<dbReference type="PRINTS" id="PR00502">
    <property type="entry name" value="NUDIXFAMILY"/>
</dbReference>
<dbReference type="Pfam" id="PF00293">
    <property type="entry name" value="NUDIX"/>
    <property type="match status" value="1"/>
</dbReference>
<dbReference type="PROSITE" id="PS51462">
    <property type="entry name" value="NUDIX"/>
    <property type="match status" value="1"/>
</dbReference>
<keyword evidence="2" id="KW-0378">Hydrolase</keyword>
<dbReference type="InterPro" id="IPR015797">
    <property type="entry name" value="NUDIX_hydrolase-like_dom_sf"/>
</dbReference>
<dbReference type="InterPro" id="IPR020084">
    <property type="entry name" value="NUDIX_hydrolase_CS"/>
</dbReference>
<dbReference type="GO" id="GO:0016787">
    <property type="term" value="F:hydrolase activity"/>
    <property type="evidence" value="ECO:0007669"/>
    <property type="project" value="UniProtKB-KW"/>
</dbReference>
<evidence type="ECO:0000313" key="4">
    <source>
        <dbReference type="EMBL" id="TQS81616.1"/>
    </source>
</evidence>
<dbReference type="Gene3D" id="3.90.79.10">
    <property type="entry name" value="Nucleoside Triphosphate Pyrophosphohydrolase"/>
    <property type="match status" value="1"/>
</dbReference>
<dbReference type="PROSITE" id="PS00893">
    <property type="entry name" value="NUDIX_BOX"/>
    <property type="match status" value="1"/>
</dbReference>
<comment type="cofactor">
    <cofactor evidence="1">
        <name>Mg(2+)</name>
        <dbReference type="ChEBI" id="CHEBI:18420"/>
    </cofactor>
</comment>
<sequence length="115" mass="12984">MKTTFGIAVRDGKFLMVYNPKRSGWEMPGGKVETGESFEEGVIREFKEESGLTFIPVVSRQVDAECMMFAGRVERYEGKGEMIWKEFSSLPPDLAFPKCEYEEQIAWAAAALGDE</sequence>
<dbReference type="Proteomes" id="UP000752814">
    <property type="component" value="Unassembled WGS sequence"/>
</dbReference>
<dbReference type="RefSeq" id="WP_400195400.1">
    <property type="nucleotide sequence ID" value="NZ_CAYAYE010000017.1"/>
</dbReference>
<gene>
    <name evidence="4" type="ORF">A3207_04230</name>
</gene>
<dbReference type="InterPro" id="IPR000086">
    <property type="entry name" value="NUDIX_hydrolase_dom"/>
</dbReference>
<evidence type="ECO:0000256" key="2">
    <source>
        <dbReference type="ARBA" id="ARBA00022801"/>
    </source>
</evidence>
<evidence type="ECO:0000313" key="5">
    <source>
        <dbReference type="Proteomes" id="UP000752814"/>
    </source>
</evidence>
<accession>A0A8J8PCV1</accession>
<feature type="domain" description="Nudix hydrolase" evidence="3">
    <location>
        <begin position="1"/>
        <end position="115"/>
    </location>
</feature>
<dbReference type="EMBL" id="LVVT01000022">
    <property type="protein sequence ID" value="TQS81616.1"/>
    <property type="molecule type" value="Genomic_DNA"/>
</dbReference>
<evidence type="ECO:0000259" key="3">
    <source>
        <dbReference type="PROSITE" id="PS51462"/>
    </source>
</evidence>
<dbReference type="InterPro" id="IPR020476">
    <property type="entry name" value="Nudix_hydrolase"/>
</dbReference>
<comment type="caution">
    <text evidence="4">The sequence shown here is derived from an EMBL/GenBank/DDBJ whole genome shotgun (WGS) entry which is preliminary data.</text>
</comment>
<evidence type="ECO:0000256" key="1">
    <source>
        <dbReference type="ARBA" id="ARBA00001946"/>
    </source>
</evidence>
<dbReference type="PANTHER" id="PTHR43046:SF14">
    <property type="entry name" value="MUTT_NUDIX FAMILY PROTEIN"/>
    <property type="match status" value="1"/>
</dbReference>
<name>A0A8J8PCV1_9ARCH</name>